<dbReference type="RefSeq" id="WP_013408151.1">
    <property type="nucleotide sequence ID" value="NC_014655.1"/>
</dbReference>
<dbReference type="eggNOG" id="COG3012">
    <property type="taxonomic scope" value="Bacteria"/>
</dbReference>
<dbReference type="Gene3D" id="3.10.450.50">
    <property type="match status" value="1"/>
</dbReference>
<dbReference type="InterPro" id="IPR048469">
    <property type="entry name" value="YchJ-like_M"/>
</dbReference>
<dbReference type="Proteomes" id="UP000007435">
    <property type="component" value="Chromosome"/>
</dbReference>
<dbReference type="Pfam" id="PF17775">
    <property type="entry name" value="YchJ_M-like"/>
    <property type="match status" value="1"/>
</dbReference>
<accession>E4RW67</accession>
<dbReference type="KEGG" id="lby:Lbys_1388"/>
<evidence type="ECO:0000313" key="3">
    <source>
        <dbReference type="Proteomes" id="UP000007435"/>
    </source>
</evidence>
<reference evidence="2 3" key="2">
    <citation type="journal article" date="2011" name="Stand. Genomic Sci.">
        <title>Complete genome sequence of Leadbetterella byssophila type strain (4M15).</title>
        <authorList>
            <person name="Abt B."/>
            <person name="Teshima H."/>
            <person name="Lucas S."/>
            <person name="Lapidus A."/>
            <person name="Del Rio T.G."/>
            <person name="Nolan M."/>
            <person name="Tice H."/>
            <person name="Cheng J.F."/>
            <person name="Pitluck S."/>
            <person name="Liolios K."/>
            <person name="Pagani I."/>
            <person name="Ivanova N."/>
            <person name="Mavromatis K."/>
            <person name="Pati A."/>
            <person name="Tapia R."/>
            <person name="Han C."/>
            <person name="Goodwin L."/>
            <person name="Chen A."/>
            <person name="Palaniappan K."/>
            <person name="Land M."/>
            <person name="Hauser L."/>
            <person name="Chang Y.J."/>
            <person name="Jeffries C.D."/>
            <person name="Rohde M."/>
            <person name="Goker M."/>
            <person name="Tindall B.J."/>
            <person name="Detter J.C."/>
            <person name="Woyke T."/>
            <person name="Bristow J."/>
            <person name="Eisen J.A."/>
            <person name="Markowitz V."/>
            <person name="Hugenholtz P."/>
            <person name="Klenk H.P."/>
            <person name="Kyrpides N.C."/>
        </authorList>
    </citation>
    <scope>NUCLEOTIDE SEQUENCE [LARGE SCALE GENOMIC DNA]</scope>
    <source>
        <strain evidence="3">DSM 17132 / JCM 16389 / KACC 11308 / NBRC 106382 / 4M15</strain>
    </source>
</reference>
<sequence length="126" mass="15065">MISPTKCPCCSGKDFTDCCEPFLNKTVPPSSPEALMRSRYSAYVLKNPQYILDTIHPSKRKYHRLEDIIKWSTESHWIRLEVISALKDRVKFKAYYRDKWGNAHIHVEHSQFKREKGIWYFYDAEY</sequence>
<dbReference type="SUPFAM" id="SSF54427">
    <property type="entry name" value="NTF2-like"/>
    <property type="match status" value="1"/>
</dbReference>
<dbReference type="InterPro" id="IPR032710">
    <property type="entry name" value="NTF2-like_dom_sf"/>
</dbReference>
<feature type="domain" description="YchJ-like middle NTF2-like" evidence="1">
    <location>
        <begin position="31"/>
        <end position="124"/>
    </location>
</feature>
<keyword evidence="3" id="KW-1185">Reference proteome</keyword>
<dbReference type="HOGENOM" id="CLU_099590_2_1_10"/>
<protein>
    <recommendedName>
        <fullName evidence="1">YchJ-like middle NTF2-like domain-containing protein</fullName>
    </recommendedName>
</protein>
<organism evidence="2 3">
    <name type="scientific">Leadbetterella byssophila (strain DSM 17132 / JCM 16389 / KACC 11308 / NBRC 106382 / 4M15)</name>
    <dbReference type="NCBI Taxonomy" id="649349"/>
    <lineage>
        <taxon>Bacteria</taxon>
        <taxon>Pseudomonadati</taxon>
        <taxon>Bacteroidota</taxon>
        <taxon>Cytophagia</taxon>
        <taxon>Cytophagales</taxon>
        <taxon>Leadbetterellaceae</taxon>
        <taxon>Leadbetterella</taxon>
    </lineage>
</organism>
<dbReference type="EMBL" id="CP002305">
    <property type="protein sequence ID" value="ADQ17102.1"/>
    <property type="molecule type" value="Genomic_DNA"/>
</dbReference>
<name>E4RW67_LEAB4</name>
<evidence type="ECO:0000313" key="2">
    <source>
        <dbReference type="EMBL" id="ADQ17102.1"/>
    </source>
</evidence>
<evidence type="ECO:0000259" key="1">
    <source>
        <dbReference type="Pfam" id="PF17775"/>
    </source>
</evidence>
<gene>
    <name evidence="2" type="ordered locus">Lbys_1388</name>
</gene>
<proteinExistence type="predicted"/>
<dbReference type="OrthoDB" id="21421at2"/>
<dbReference type="AlphaFoldDB" id="E4RW67"/>
<reference key="1">
    <citation type="submission" date="2010-11" db="EMBL/GenBank/DDBJ databases">
        <title>The complete genome of Leadbetterella byssophila DSM 17132.</title>
        <authorList>
            <consortium name="US DOE Joint Genome Institute (JGI-PGF)"/>
            <person name="Lucas S."/>
            <person name="Copeland A."/>
            <person name="Lapidus A."/>
            <person name="Glavina del Rio T."/>
            <person name="Dalin E."/>
            <person name="Tice H."/>
            <person name="Bruce D."/>
            <person name="Goodwin L."/>
            <person name="Pitluck S."/>
            <person name="Kyrpides N."/>
            <person name="Mavromatis K."/>
            <person name="Ivanova N."/>
            <person name="Teshima H."/>
            <person name="Brettin T."/>
            <person name="Detter J.C."/>
            <person name="Han C."/>
            <person name="Tapia R."/>
            <person name="Land M."/>
            <person name="Hauser L."/>
            <person name="Markowitz V."/>
            <person name="Cheng J.-F."/>
            <person name="Hugenholtz P."/>
            <person name="Woyke T."/>
            <person name="Wu D."/>
            <person name="Tindall B."/>
            <person name="Pomrenke H.G."/>
            <person name="Brambilla E."/>
            <person name="Klenk H.-P."/>
            <person name="Eisen J.A."/>
        </authorList>
    </citation>
    <scope>NUCLEOTIDE SEQUENCE [LARGE SCALE GENOMIC DNA]</scope>
    <source>
        <strain>DSM 17132</strain>
    </source>
</reference>